<gene>
    <name evidence="5" type="ORF">H9942_07390</name>
</gene>
<accession>A0A9D2LY27</accession>
<organism evidence="5 6">
    <name type="scientific">Candidatus Acutalibacter ornithocaccae</name>
    <dbReference type="NCBI Taxonomy" id="2838416"/>
    <lineage>
        <taxon>Bacteria</taxon>
        <taxon>Bacillati</taxon>
        <taxon>Bacillota</taxon>
        <taxon>Clostridia</taxon>
        <taxon>Eubacteriales</taxon>
        <taxon>Acutalibacteraceae</taxon>
        <taxon>Acutalibacter</taxon>
    </lineage>
</organism>
<keyword evidence="1 3" id="KW-0378">Hydrolase</keyword>
<dbReference type="PANTHER" id="PTHR31308:SF3">
    <property type="entry name" value="ENDOGLYCOCERAMIDASE"/>
    <property type="match status" value="1"/>
</dbReference>
<evidence type="ECO:0000256" key="3">
    <source>
        <dbReference type="RuleBase" id="RU361153"/>
    </source>
</evidence>
<dbReference type="InterPro" id="IPR013780">
    <property type="entry name" value="Glyco_hydro_b"/>
</dbReference>
<dbReference type="InterPro" id="IPR017853">
    <property type="entry name" value="GH"/>
</dbReference>
<evidence type="ECO:0000313" key="6">
    <source>
        <dbReference type="Proteomes" id="UP000824214"/>
    </source>
</evidence>
<evidence type="ECO:0000256" key="1">
    <source>
        <dbReference type="ARBA" id="ARBA00022801"/>
    </source>
</evidence>
<reference evidence="5" key="1">
    <citation type="journal article" date="2021" name="PeerJ">
        <title>Extensive microbial diversity within the chicken gut microbiome revealed by metagenomics and culture.</title>
        <authorList>
            <person name="Gilroy R."/>
            <person name="Ravi A."/>
            <person name="Getino M."/>
            <person name="Pursley I."/>
            <person name="Horton D.L."/>
            <person name="Alikhan N.F."/>
            <person name="Baker D."/>
            <person name="Gharbi K."/>
            <person name="Hall N."/>
            <person name="Watson M."/>
            <person name="Adriaenssens E.M."/>
            <person name="Foster-Nyarko E."/>
            <person name="Jarju S."/>
            <person name="Secka A."/>
            <person name="Antonio M."/>
            <person name="Oren A."/>
            <person name="Chaudhuri R.R."/>
            <person name="La Ragione R."/>
            <person name="Hildebrand F."/>
            <person name="Pallen M.J."/>
        </authorList>
    </citation>
    <scope>NUCLEOTIDE SEQUENCE</scope>
    <source>
        <strain evidence="5">ChiBcolR8-3208</strain>
    </source>
</reference>
<comment type="caution">
    <text evidence="5">The sequence shown here is derived from an EMBL/GenBank/DDBJ whole genome shotgun (WGS) entry which is preliminary data.</text>
</comment>
<sequence length="461" mass="52560">MNTVRLDGMRFVNESGNQVLFHGINVLARDRKDGHLYPWIYQAMPYFQRSGFNLIRLGIFWDGAEPEPGKIDYGYLEKLREIVGLAEKHGIYVILDMHQDLFAQKFIDGAPDWACLDEGLPHPANCDLWYQAYLSSDAIIRAADNFWANKPAADGIGLLDHYSAMWEEIAKVFDSCPNLLGFEPMNEPFMGSIARNSFGEASAVMAQKYPGFDLAHPEKITPQAQGEFMGLIAQRFLEFDRTTLMDFYRRMERAIRKHSEKPVVTGGNIYCSTNLPTGIQRLGSAQIFAPHGYDTVVDSDRYDNFSRENVERLYAEKRQDQERLALPTIVGEWGAFPSKEFTGDLIRHMNGILERYLWGDAYCEYHPGMENDQHFDALRRGYPMETGGNLLRYHDDPQESRFEMEFEAKAGDETVIYCPFTPKGITCSLTWEENRQLLESGACLCRVTVKEGGQAKLVLEG</sequence>
<reference evidence="5" key="2">
    <citation type="submission" date="2021-04" db="EMBL/GenBank/DDBJ databases">
        <authorList>
            <person name="Gilroy R."/>
        </authorList>
    </citation>
    <scope>NUCLEOTIDE SEQUENCE</scope>
    <source>
        <strain evidence="5">ChiBcolR8-3208</strain>
    </source>
</reference>
<dbReference type="GO" id="GO:0004553">
    <property type="term" value="F:hydrolase activity, hydrolyzing O-glycosyl compounds"/>
    <property type="evidence" value="ECO:0007669"/>
    <property type="project" value="InterPro"/>
</dbReference>
<evidence type="ECO:0000259" key="4">
    <source>
        <dbReference type="Pfam" id="PF00150"/>
    </source>
</evidence>
<dbReference type="EMBL" id="DWXZ01000154">
    <property type="protein sequence ID" value="HJB37875.1"/>
    <property type="molecule type" value="Genomic_DNA"/>
</dbReference>
<dbReference type="Pfam" id="PF00150">
    <property type="entry name" value="Cellulase"/>
    <property type="match status" value="1"/>
</dbReference>
<dbReference type="AlphaFoldDB" id="A0A9D2LY27"/>
<feature type="domain" description="Glycoside hydrolase family 5" evidence="4">
    <location>
        <begin position="42"/>
        <end position="335"/>
    </location>
</feature>
<evidence type="ECO:0000256" key="2">
    <source>
        <dbReference type="ARBA" id="ARBA00023295"/>
    </source>
</evidence>
<dbReference type="GO" id="GO:0000272">
    <property type="term" value="P:polysaccharide catabolic process"/>
    <property type="evidence" value="ECO:0007669"/>
    <property type="project" value="InterPro"/>
</dbReference>
<dbReference type="SUPFAM" id="SSF51445">
    <property type="entry name" value="(Trans)glycosidases"/>
    <property type="match status" value="1"/>
</dbReference>
<dbReference type="InterPro" id="IPR052066">
    <property type="entry name" value="Glycosphingolipid_Hydrolases"/>
</dbReference>
<protein>
    <submittedName>
        <fullName evidence="5">Cellulase family glycosylhydrolase</fullName>
    </submittedName>
</protein>
<keyword evidence="2 3" id="KW-0326">Glycosidase</keyword>
<dbReference type="PANTHER" id="PTHR31308">
    <property type="match status" value="1"/>
</dbReference>
<dbReference type="Gene3D" id="2.60.40.1180">
    <property type="entry name" value="Golgi alpha-mannosidase II"/>
    <property type="match status" value="1"/>
</dbReference>
<dbReference type="Proteomes" id="UP000824214">
    <property type="component" value="Unassembled WGS sequence"/>
</dbReference>
<proteinExistence type="inferred from homology"/>
<name>A0A9D2LY27_9FIRM</name>
<dbReference type="Gene3D" id="3.20.20.80">
    <property type="entry name" value="Glycosidases"/>
    <property type="match status" value="1"/>
</dbReference>
<comment type="similarity">
    <text evidence="3">Belongs to the glycosyl hydrolase 5 (cellulase A) family.</text>
</comment>
<evidence type="ECO:0000313" key="5">
    <source>
        <dbReference type="EMBL" id="HJB37875.1"/>
    </source>
</evidence>
<dbReference type="InterPro" id="IPR001547">
    <property type="entry name" value="Glyco_hydro_5"/>
</dbReference>